<evidence type="ECO:0000256" key="1">
    <source>
        <dbReference type="ARBA" id="ARBA00044755"/>
    </source>
</evidence>
<feature type="compositionally biased region" description="Low complexity" evidence="2">
    <location>
        <begin position="133"/>
        <end position="142"/>
    </location>
</feature>
<feature type="compositionally biased region" description="Basic and acidic residues" evidence="2">
    <location>
        <begin position="1"/>
        <end position="11"/>
    </location>
</feature>
<sequence>MFSKSKEEMKKPVSNNTPAPRSGAATTPSLIASDVQIEGNVRTNGELQLDGSITGDVSCGGLVMGESGAVKGTISADNVTVRGTVKGEIRARSVRLEKSAIVEGDVVHESLSVEAGAKLTGRFAHSSNPTEGKAAPMASAAAPKKDETAETPSFVKAKPAAE</sequence>
<dbReference type="EMBL" id="FNAK01000002">
    <property type="protein sequence ID" value="SDD70738.1"/>
    <property type="molecule type" value="Genomic_DNA"/>
</dbReference>
<gene>
    <name evidence="3" type="ORF">SAMN04488071_1263</name>
</gene>
<feature type="compositionally biased region" description="Polar residues" evidence="2">
    <location>
        <begin position="13"/>
        <end position="30"/>
    </location>
</feature>
<keyword evidence="4" id="KW-1185">Reference proteome</keyword>
<dbReference type="STRING" id="637679.GCA_001550055_02980"/>
<dbReference type="OrthoDB" id="5738271at2"/>
<comment type="similarity">
    <text evidence="1">Belongs to the bactofilin family.</text>
</comment>
<dbReference type="PANTHER" id="PTHR35024:SF4">
    <property type="entry name" value="POLYMER-FORMING CYTOSKELETAL PROTEIN"/>
    <property type="match status" value="1"/>
</dbReference>
<feature type="region of interest" description="Disordered" evidence="2">
    <location>
        <begin position="122"/>
        <end position="162"/>
    </location>
</feature>
<dbReference type="PANTHER" id="PTHR35024">
    <property type="entry name" value="HYPOTHETICAL CYTOSOLIC PROTEIN"/>
    <property type="match status" value="1"/>
</dbReference>
<dbReference type="Pfam" id="PF04519">
    <property type="entry name" value="Bactofilin"/>
    <property type="match status" value="1"/>
</dbReference>
<evidence type="ECO:0000313" key="4">
    <source>
        <dbReference type="Proteomes" id="UP000183685"/>
    </source>
</evidence>
<evidence type="ECO:0000256" key="2">
    <source>
        <dbReference type="SAM" id="MobiDB-lite"/>
    </source>
</evidence>
<feature type="region of interest" description="Disordered" evidence="2">
    <location>
        <begin position="1"/>
        <end position="31"/>
    </location>
</feature>
<name>A0A1G6WXW6_9PROT</name>
<dbReference type="Proteomes" id="UP000183685">
    <property type="component" value="Unassembled WGS sequence"/>
</dbReference>
<protein>
    <submittedName>
        <fullName evidence="3">Protein CcmA, bactofilin family</fullName>
    </submittedName>
</protein>
<reference evidence="3 4" key="1">
    <citation type="submission" date="2016-10" db="EMBL/GenBank/DDBJ databases">
        <authorList>
            <person name="de Groot N.N."/>
        </authorList>
    </citation>
    <scope>NUCLEOTIDE SEQUENCE [LARGE SCALE GENOMIC DNA]</scope>
    <source>
        <strain evidence="3 4">CGMCC 1.9109</strain>
    </source>
</reference>
<proteinExistence type="inferred from homology"/>
<evidence type="ECO:0000313" key="3">
    <source>
        <dbReference type="EMBL" id="SDD70738.1"/>
    </source>
</evidence>
<dbReference type="InterPro" id="IPR007607">
    <property type="entry name" value="BacA/B"/>
</dbReference>
<organism evidence="3 4">
    <name type="scientific">Kordiimonas lacus</name>
    <dbReference type="NCBI Taxonomy" id="637679"/>
    <lineage>
        <taxon>Bacteria</taxon>
        <taxon>Pseudomonadati</taxon>
        <taxon>Pseudomonadota</taxon>
        <taxon>Alphaproteobacteria</taxon>
        <taxon>Kordiimonadales</taxon>
        <taxon>Kordiimonadaceae</taxon>
        <taxon>Kordiimonas</taxon>
    </lineage>
</organism>
<accession>A0A1G6WXW6</accession>
<dbReference type="AlphaFoldDB" id="A0A1G6WXW6"/>